<dbReference type="STRING" id="1423788.FC78_GL002330"/>
<comment type="caution">
    <text evidence="3">The sequence shown here is derived from an EMBL/GenBank/DDBJ whole genome shotgun (WGS) entry which is preliminary data.</text>
</comment>
<dbReference type="SUPFAM" id="SSF56059">
    <property type="entry name" value="Glutathione synthetase ATP-binding domain-like"/>
    <property type="match status" value="1"/>
</dbReference>
<keyword evidence="1" id="KW-0067">ATP-binding</keyword>
<dbReference type="PATRIC" id="fig|1423788.3.peg.2402"/>
<dbReference type="GO" id="GO:0005524">
    <property type="term" value="F:ATP binding"/>
    <property type="evidence" value="ECO:0007669"/>
    <property type="project" value="UniProtKB-UniRule"/>
</dbReference>
<reference evidence="3 4" key="1">
    <citation type="journal article" date="2015" name="Genome Announc.">
        <title>Expanding the biotechnology potential of lactobacilli through comparative genomics of 213 strains and associated genera.</title>
        <authorList>
            <person name="Sun Z."/>
            <person name="Harris H.M."/>
            <person name="McCann A."/>
            <person name="Guo C."/>
            <person name="Argimon S."/>
            <person name="Zhang W."/>
            <person name="Yang X."/>
            <person name="Jeffery I.B."/>
            <person name="Cooney J.C."/>
            <person name="Kagawa T.F."/>
            <person name="Liu W."/>
            <person name="Song Y."/>
            <person name="Salvetti E."/>
            <person name="Wrobel A."/>
            <person name="Rasinkangas P."/>
            <person name="Parkhill J."/>
            <person name="Rea M.C."/>
            <person name="O'Sullivan O."/>
            <person name="Ritari J."/>
            <person name="Douillard F.P."/>
            <person name="Paul Ross R."/>
            <person name="Yang R."/>
            <person name="Briner A.E."/>
            <person name="Felis G.E."/>
            <person name="de Vos W.M."/>
            <person name="Barrangou R."/>
            <person name="Klaenhammer T.R."/>
            <person name="Caufield P.W."/>
            <person name="Cui Y."/>
            <person name="Zhang H."/>
            <person name="O'Toole P.W."/>
        </authorList>
    </citation>
    <scope>NUCLEOTIDE SEQUENCE [LARGE SCALE GENOMIC DNA]</scope>
    <source>
        <strain evidence="3 4">DSM 19674</strain>
    </source>
</reference>
<dbReference type="EMBL" id="AZDY01000038">
    <property type="protein sequence ID" value="KRK82325.1"/>
    <property type="molecule type" value="Genomic_DNA"/>
</dbReference>
<proteinExistence type="predicted"/>
<feature type="domain" description="ATP-grasp" evidence="2">
    <location>
        <begin position="131"/>
        <end position="332"/>
    </location>
</feature>
<dbReference type="GO" id="GO:0046872">
    <property type="term" value="F:metal ion binding"/>
    <property type="evidence" value="ECO:0007669"/>
    <property type="project" value="InterPro"/>
</dbReference>
<evidence type="ECO:0000313" key="3">
    <source>
        <dbReference type="EMBL" id="KRK82325.1"/>
    </source>
</evidence>
<dbReference type="Gene3D" id="3.30.470.20">
    <property type="entry name" value="ATP-grasp fold, B domain"/>
    <property type="match status" value="1"/>
</dbReference>
<evidence type="ECO:0000256" key="1">
    <source>
        <dbReference type="PROSITE-ProRule" id="PRU00409"/>
    </source>
</evidence>
<dbReference type="AlphaFoldDB" id="A0A0R1KFM7"/>
<dbReference type="Proteomes" id="UP000051515">
    <property type="component" value="Unassembled WGS sequence"/>
</dbReference>
<evidence type="ECO:0000313" key="4">
    <source>
        <dbReference type="Proteomes" id="UP000051515"/>
    </source>
</evidence>
<name>A0A0R1KFM7_9LACO</name>
<dbReference type="InterPro" id="IPR011761">
    <property type="entry name" value="ATP-grasp"/>
</dbReference>
<protein>
    <submittedName>
        <fullName evidence="3">ATP-grasp protein</fullName>
    </submittedName>
</protein>
<accession>A0A0R1KFM7</accession>
<keyword evidence="1" id="KW-0547">Nucleotide-binding</keyword>
<sequence length="426" mass="49510">MIPIETESGKKFTPILLGSDMNVYGMARAFHELYGGTVKAYAEIQLAPTRYTKILDLTLYSGFSEDPVFIEKMREIAKVYQNHEEPVVLIGCGDGYAELISKHKEELSKTFVCPYVDYDLLKSLNNKESFYHVADEHGLPHPLTKIITKDMYENKNDLDVPFDLPVALKPANSVEWLDIHFEGRKKAFIIHSQEEYMTIVGKIYDNGYTSDLILQDFIPGDDSNMRVLNAYVDQDHHVKMMCLGHPILEDPTPQSIGNYVAIIPEFNQDVYDQVQKFLEDIEFTGYANFDMKFDSRDNTFKFFEINLRQGRSSFFVTLNGYNLAKYVVEDYIEGSLENEPTVYANKNKAQHKLWLGVPVKVFNKYAADNDATKYADELIKQDRVGTTVFYNKDNSFRRWLLLTYMFHNYVKRFDKYFQENKGRDFK</sequence>
<dbReference type="PROSITE" id="PS50975">
    <property type="entry name" value="ATP_GRASP"/>
    <property type="match status" value="1"/>
</dbReference>
<evidence type="ECO:0000259" key="2">
    <source>
        <dbReference type="PROSITE" id="PS50975"/>
    </source>
</evidence>
<keyword evidence="4" id="KW-1185">Reference proteome</keyword>
<organism evidence="3 4">
    <name type="scientific">Companilactobacillus bobalius DSM 19674</name>
    <dbReference type="NCBI Taxonomy" id="1423788"/>
    <lineage>
        <taxon>Bacteria</taxon>
        <taxon>Bacillati</taxon>
        <taxon>Bacillota</taxon>
        <taxon>Bacilli</taxon>
        <taxon>Lactobacillales</taxon>
        <taxon>Lactobacillaceae</taxon>
        <taxon>Companilactobacillus</taxon>
        <taxon>Companilactobacillus bobalius</taxon>
    </lineage>
</organism>
<gene>
    <name evidence="3" type="ORF">FC78_GL002330</name>
</gene>